<feature type="non-terminal residue" evidence="3">
    <location>
        <position position="1"/>
    </location>
</feature>
<dbReference type="EMBL" id="HACA01027668">
    <property type="protein sequence ID" value="CDW45029.1"/>
    <property type="molecule type" value="Transcribed_RNA"/>
</dbReference>
<dbReference type="InterPro" id="IPR009003">
    <property type="entry name" value="Peptidase_S1_PA"/>
</dbReference>
<evidence type="ECO:0000256" key="1">
    <source>
        <dbReference type="SAM" id="SignalP"/>
    </source>
</evidence>
<feature type="non-terminal residue" evidence="3">
    <location>
        <position position="208"/>
    </location>
</feature>
<name>A0A0K2V3F9_LEPSM</name>
<sequence length="208" mass="23416">FASTLVVSVMKLILTVVIAAFTFGFVECEFPCGKELNACTNSTGETSIPWQAYTIRSYSINRKWYNVTCNAVILNTKHVLSIQYCLSKYDSTDRISVHVGDGTKISVENVYINNNLTPIKITIARIQGNMTFTNQMYAVCLPSQSISLEQHHLYGKIFLFRNFVGGTIQYIFPKIGNIWGSQGVHEKKGIYTNIDKSSQECKNSTLER</sequence>
<organism evidence="3">
    <name type="scientific">Lepeophtheirus salmonis</name>
    <name type="common">Salmon louse</name>
    <name type="synonym">Caligus salmonis</name>
    <dbReference type="NCBI Taxonomy" id="72036"/>
    <lineage>
        <taxon>Eukaryota</taxon>
        <taxon>Metazoa</taxon>
        <taxon>Ecdysozoa</taxon>
        <taxon>Arthropoda</taxon>
        <taxon>Crustacea</taxon>
        <taxon>Multicrustacea</taxon>
        <taxon>Hexanauplia</taxon>
        <taxon>Copepoda</taxon>
        <taxon>Siphonostomatoida</taxon>
        <taxon>Caligidae</taxon>
        <taxon>Lepeophtheirus</taxon>
    </lineage>
</organism>
<dbReference type="AlphaFoldDB" id="A0A0K2V3F9"/>
<dbReference type="InterPro" id="IPR001254">
    <property type="entry name" value="Trypsin_dom"/>
</dbReference>
<protein>
    <submittedName>
        <fullName evidence="3">ChymotrypsinClike [Takifugu rubripes]</fullName>
    </submittedName>
</protein>
<evidence type="ECO:0000313" key="3">
    <source>
        <dbReference type="EMBL" id="CDW45029.1"/>
    </source>
</evidence>
<dbReference type="GO" id="GO:0006508">
    <property type="term" value="P:proteolysis"/>
    <property type="evidence" value="ECO:0007669"/>
    <property type="project" value="InterPro"/>
</dbReference>
<feature type="domain" description="Peptidase S1" evidence="2">
    <location>
        <begin position="45"/>
        <end position="147"/>
    </location>
</feature>
<evidence type="ECO:0000259" key="2">
    <source>
        <dbReference type="Pfam" id="PF00089"/>
    </source>
</evidence>
<feature type="chain" id="PRO_5005489205" evidence="1">
    <location>
        <begin position="29"/>
        <end position="208"/>
    </location>
</feature>
<proteinExistence type="predicted"/>
<reference evidence="3" key="1">
    <citation type="submission" date="2014-05" db="EMBL/GenBank/DDBJ databases">
        <authorList>
            <person name="Chronopoulou M."/>
        </authorList>
    </citation>
    <scope>NUCLEOTIDE SEQUENCE</scope>
    <source>
        <tissue evidence="3">Whole organism</tissue>
    </source>
</reference>
<keyword evidence="1" id="KW-0732">Signal</keyword>
<feature type="signal peptide" evidence="1">
    <location>
        <begin position="1"/>
        <end position="28"/>
    </location>
</feature>
<dbReference type="InterPro" id="IPR043504">
    <property type="entry name" value="Peptidase_S1_PA_chymotrypsin"/>
</dbReference>
<dbReference type="SUPFAM" id="SSF50494">
    <property type="entry name" value="Trypsin-like serine proteases"/>
    <property type="match status" value="1"/>
</dbReference>
<dbReference type="Gene3D" id="2.40.10.10">
    <property type="entry name" value="Trypsin-like serine proteases"/>
    <property type="match status" value="1"/>
</dbReference>
<accession>A0A0K2V3F9</accession>
<dbReference type="GO" id="GO:0004252">
    <property type="term" value="F:serine-type endopeptidase activity"/>
    <property type="evidence" value="ECO:0007669"/>
    <property type="project" value="InterPro"/>
</dbReference>
<dbReference type="Pfam" id="PF00089">
    <property type="entry name" value="Trypsin"/>
    <property type="match status" value="1"/>
</dbReference>